<dbReference type="GO" id="GO:0051536">
    <property type="term" value="F:iron-sulfur cluster binding"/>
    <property type="evidence" value="ECO:0007669"/>
    <property type="project" value="UniProtKB-KW"/>
</dbReference>
<dbReference type="Gene3D" id="3.20.20.100">
    <property type="entry name" value="NADP-dependent oxidoreductase domain"/>
    <property type="match status" value="1"/>
</dbReference>
<dbReference type="PANTHER" id="PTHR43312:SF1">
    <property type="entry name" value="NADP-DEPENDENT OXIDOREDUCTASE DOMAIN-CONTAINING PROTEIN"/>
    <property type="match status" value="1"/>
</dbReference>
<dbReference type="GO" id="GO:0016491">
    <property type="term" value="F:oxidoreductase activity"/>
    <property type="evidence" value="ECO:0007669"/>
    <property type="project" value="InterPro"/>
</dbReference>
<dbReference type="SUPFAM" id="SSF51430">
    <property type="entry name" value="NAD(P)-linked oxidoreductase"/>
    <property type="match status" value="1"/>
</dbReference>
<dbReference type="Pfam" id="PF00037">
    <property type="entry name" value="Fer4"/>
    <property type="match status" value="1"/>
</dbReference>
<dbReference type="EMBL" id="QZAA01000055">
    <property type="protein sequence ID" value="RQD77759.1"/>
    <property type="molecule type" value="Genomic_DNA"/>
</dbReference>
<dbReference type="Pfam" id="PF00248">
    <property type="entry name" value="Aldo_ket_red"/>
    <property type="match status" value="1"/>
</dbReference>
<evidence type="ECO:0000256" key="2">
    <source>
        <dbReference type="ARBA" id="ARBA00023004"/>
    </source>
</evidence>
<dbReference type="InterPro" id="IPR023210">
    <property type="entry name" value="NADP_OxRdtase_dom"/>
</dbReference>
<dbReference type="PRINTS" id="PR00069">
    <property type="entry name" value="ALDKETRDTASE"/>
</dbReference>
<dbReference type="CDD" id="cd19100">
    <property type="entry name" value="AKR_unchar"/>
    <property type="match status" value="1"/>
</dbReference>
<dbReference type="PANTHER" id="PTHR43312">
    <property type="entry name" value="D-THREO-ALDOSE 1-DEHYDROGENASE"/>
    <property type="match status" value="1"/>
</dbReference>
<evidence type="ECO:0000256" key="1">
    <source>
        <dbReference type="ARBA" id="ARBA00022723"/>
    </source>
</evidence>
<name>A0A424YHP2_9FIRM</name>
<dbReference type="PROSITE" id="PS51379">
    <property type="entry name" value="4FE4S_FER_2"/>
    <property type="match status" value="1"/>
</dbReference>
<feature type="domain" description="4Fe-4S ferredoxin-type" evidence="4">
    <location>
        <begin position="259"/>
        <end position="288"/>
    </location>
</feature>
<dbReference type="InterPro" id="IPR017900">
    <property type="entry name" value="4Fe4S_Fe_S_CS"/>
</dbReference>
<sequence>MEYRYLGRTGIKVSRLCFGTLTIGPLQASLSVKKGASIIREAWKRGINFFDTAETYRNYEHIREAFKDVASPPVIATKSYAYQARDMEKHLSRALKTMGLEAVDIFLLHEQESELTIKGHYNALNYLLKAKEKGYVKAVGISTHTVAGVRDALKYPEIEVIHPMVNIKGIGIKDGTLPEMLKALKRAGEKGLGLYAMKPLGGGHLINSFEEALRFVISLDFLDSIALGLQSLEELEANEAIFKGEEIGGDLAEKLRNKARKLVIGDWCEGCGECVRHCPQGALFLSGGKVKLRVEDCTFCGYCGPYCQDMCLKIY</sequence>
<organism evidence="5 6">
    <name type="scientific">Candidatus Syntrophonatronum acetioxidans</name>
    <dbReference type="NCBI Taxonomy" id="1795816"/>
    <lineage>
        <taxon>Bacteria</taxon>
        <taxon>Bacillati</taxon>
        <taxon>Bacillota</taxon>
        <taxon>Clostridia</taxon>
        <taxon>Eubacteriales</taxon>
        <taxon>Syntrophomonadaceae</taxon>
        <taxon>Candidatus Syntrophonatronum</taxon>
    </lineage>
</organism>
<keyword evidence="3" id="KW-0411">Iron-sulfur</keyword>
<evidence type="ECO:0000313" key="5">
    <source>
        <dbReference type="EMBL" id="RQD77759.1"/>
    </source>
</evidence>
<protein>
    <submittedName>
        <fullName evidence="5">Aldo/keto reductase</fullName>
    </submittedName>
</protein>
<proteinExistence type="predicted"/>
<evidence type="ECO:0000256" key="3">
    <source>
        <dbReference type="ARBA" id="ARBA00023014"/>
    </source>
</evidence>
<dbReference type="PROSITE" id="PS00198">
    <property type="entry name" value="4FE4S_FER_1"/>
    <property type="match status" value="1"/>
</dbReference>
<evidence type="ECO:0000259" key="4">
    <source>
        <dbReference type="PROSITE" id="PS51379"/>
    </source>
</evidence>
<dbReference type="InterPro" id="IPR020471">
    <property type="entry name" value="AKR"/>
</dbReference>
<dbReference type="SUPFAM" id="SSF54862">
    <property type="entry name" value="4Fe-4S ferredoxins"/>
    <property type="match status" value="1"/>
</dbReference>
<gene>
    <name evidence="5" type="ORF">D5R97_01740</name>
</gene>
<dbReference type="InterPro" id="IPR053135">
    <property type="entry name" value="AKR2_Oxidoreductase"/>
</dbReference>
<dbReference type="InterPro" id="IPR017896">
    <property type="entry name" value="4Fe4S_Fe-S-bd"/>
</dbReference>
<evidence type="ECO:0000313" key="6">
    <source>
        <dbReference type="Proteomes" id="UP000285138"/>
    </source>
</evidence>
<dbReference type="Gene3D" id="3.30.70.20">
    <property type="match status" value="1"/>
</dbReference>
<dbReference type="Proteomes" id="UP000285138">
    <property type="component" value="Unassembled WGS sequence"/>
</dbReference>
<accession>A0A424YHP2</accession>
<dbReference type="InterPro" id="IPR036812">
    <property type="entry name" value="NAD(P)_OxRdtase_dom_sf"/>
</dbReference>
<keyword evidence="1" id="KW-0479">Metal-binding</keyword>
<keyword evidence="2" id="KW-0408">Iron</keyword>
<dbReference type="AlphaFoldDB" id="A0A424YHP2"/>
<reference evidence="5 6" key="1">
    <citation type="submission" date="2018-08" db="EMBL/GenBank/DDBJ databases">
        <title>The metabolism and importance of syntrophic acetate oxidation coupled to methane or sulfide production in haloalkaline environments.</title>
        <authorList>
            <person name="Timmers P.H.A."/>
            <person name="Vavourakis C.D."/>
            <person name="Sorokin D.Y."/>
            <person name="Sinninghe Damste J.S."/>
            <person name="Muyzer G."/>
            <person name="Stams A.J.M."/>
            <person name="Plugge C.M."/>
        </authorList>
    </citation>
    <scope>NUCLEOTIDE SEQUENCE [LARGE SCALE GENOMIC DNA]</scope>
    <source>
        <strain evidence="5">MSAO_Bac1</strain>
    </source>
</reference>
<dbReference type="GO" id="GO:0046872">
    <property type="term" value="F:metal ion binding"/>
    <property type="evidence" value="ECO:0007669"/>
    <property type="project" value="UniProtKB-KW"/>
</dbReference>
<comment type="caution">
    <text evidence="5">The sequence shown here is derived from an EMBL/GenBank/DDBJ whole genome shotgun (WGS) entry which is preliminary data.</text>
</comment>